<reference evidence="1 2" key="1">
    <citation type="submission" date="2017-09" db="EMBL/GenBank/DDBJ databases">
        <title>Large-scale bioinformatics analysis of Bacillus genomes uncovers conserved roles of natural products in bacterial physiology.</title>
        <authorList>
            <consortium name="Agbiome Team Llc"/>
            <person name="Bleich R.M."/>
            <person name="Grubbs K.J."/>
            <person name="Santa Maria K.C."/>
            <person name="Allen S.E."/>
            <person name="Farag S."/>
            <person name="Shank E.A."/>
            <person name="Bowers A."/>
        </authorList>
    </citation>
    <scope>NUCLEOTIDE SEQUENCE [LARGE SCALE GENOMIC DNA]</scope>
    <source>
        <strain evidence="1 2">AFS092789</strain>
    </source>
</reference>
<name>A0A9X6XVJ7_BACCE</name>
<accession>A0A9X6XVJ7</accession>
<evidence type="ECO:0000313" key="2">
    <source>
        <dbReference type="Proteomes" id="UP000219922"/>
    </source>
</evidence>
<sequence length="240" mass="28069">MGNIVKYRHGSEDSLDIDVVYVFEKMPTFQECQEFCSNKQENRNIMVIENGIVADCFKGRIDELNNGLYGTYDLHEQECELLITRRVERDVVMKVIRAVRCILSHCSRTSYRKVVKKALKSTSWKERVQALQSIDINSIEDYGKSGSKEDIFKVFAFQIGQAWGLLEGMELYTKSEISIQFPLLKQYLYREPDVSPYHLSRYLSIFLEKLSEFKTIEVDDFAEFLDFKKKVDLKKEAYVS</sequence>
<dbReference type="Proteomes" id="UP000219922">
    <property type="component" value="Unassembled WGS sequence"/>
</dbReference>
<gene>
    <name evidence="1" type="ORF">CON36_31420</name>
</gene>
<protein>
    <submittedName>
        <fullName evidence="1">Uncharacterized protein</fullName>
    </submittedName>
</protein>
<dbReference type="RefSeq" id="WP_098006486.1">
    <property type="nucleotide sequence ID" value="NZ_NVMX01000096.1"/>
</dbReference>
<comment type="caution">
    <text evidence="1">The sequence shown here is derived from an EMBL/GenBank/DDBJ whole genome shotgun (WGS) entry which is preliminary data.</text>
</comment>
<organism evidence="1 2">
    <name type="scientific">Bacillus cereus</name>
    <dbReference type="NCBI Taxonomy" id="1396"/>
    <lineage>
        <taxon>Bacteria</taxon>
        <taxon>Bacillati</taxon>
        <taxon>Bacillota</taxon>
        <taxon>Bacilli</taxon>
        <taxon>Bacillales</taxon>
        <taxon>Bacillaceae</taxon>
        <taxon>Bacillus</taxon>
        <taxon>Bacillus cereus group</taxon>
    </lineage>
</organism>
<dbReference type="EMBL" id="NVMX01000096">
    <property type="protein sequence ID" value="PDZ94877.1"/>
    <property type="molecule type" value="Genomic_DNA"/>
</dbReference>
<dbReference type="AlphaFoldDB" id="A0A9X6XVJ7"/>
<proteinExistence type="predicted"/>
<evidence type="ECO:0000313" key="1">
    <source>
        <dbReference type="EMBL" id="PDZ94877.1"/>
    </source>
</evidence>